<feature type="transmembrane region" description="Helical" evidence="7">
    <location>
        <begin position="98"/>
        <end position="116"/>
    </location>
</feature>
<evidence type="ECO:0000259" key="8">
    <source>
        <dbReference type="Pfam" id="PF00884"/>
    </source>
</evidence>
<sequence length="796" mass="91867">MKTKNSKPKKWILILTTLFFLLSLLLTFTVVWLFHTWPKLQIQELMFEIATPLKGTGSDQIQKFIVWVFLPTLLGLILVGLGYYHLREEKRKRRYRQVILVVSSLSLILSFLHFWIKLDVGHYLKNQAMDSTFIQKEYVDPSKVNLQFPKKKRNLIYISLESMETGYSSKEYGGKKQDNYIPELTKLSLAEQNFSANQSRLNGAVSLTGTTWTMGGLFAQTSGLPLKINAEDHRMNTQDSFFPNITNLGDILQKEGYHNVFMLGSDAEFGARRLFFKSHGNYEINDYNYAKAKGMIPSNYHVFWGFEDHKLFDFAKTKLTDLGTKEQPFNFHLLTVDTHFEDGYKDQETPTKFGKDQYGNVIYGSDHRVGEFVRWCQKQSWYQNTTIVLSGDHPTMDKDFMEGVDAHHKRTVYYTIVNGAAKREDDSVSRYYSTMDSFPTTLAALGVKIPGDRLALGTNLYANKKTLVEEYGEDFLNEELAKKSIFMEKLASLKSPSNEHNYTLGFTSTVKDKQLKIDWKYLLEKDQWIDIKEVHVWQKNKELTKSSDNSYHLLDEKAPITLKVKDQSVLSGDPQFFSLDFHSFIQSLKQADLKKYDWYMVSSGDFMNQLDAEKKQDLESLGLLQEKFLSDSNVLLTSTGIKESSKDSIYKKQDEVECLSSSDSNQKARFIYKGKKYPISQGINFFVVNKETGEVTNRSFNTVEGYPSFAKKSIRVKNHHLHVEVAQYSGIMGEVFGHFLFVSDGKERRMVYLDLSNGVWKADLDLQGMDETKLKVMGFLNIKNQIYFIKDMEVKK</sequence>
<feature type="transmembrane region" description="Helical" evidence="7">
    <location>
        <begin position="12"/>
        <end position="34"/>
    </location>
</feature>
<accession>D2MLT8</accession>
<evidence type="ECO:0000256" key="2">
    <source>
        <dbReference type="ARBA" id="ARBA00004936"/>
    </source>
</evidence>
<dbReference type="InterPro" id="IPR000917">
    <property type="entry name" value="Sulfatase_N"/>
</dbReference>
<keyword evidence="9" id="KW-0378">Hydrolase</keyword>
<gene>
    <name evidence="9" type="ORF">HMPREF9013_1443</name>
</gene>
<dbReference type="AlphaFoldDB" id="D2MLT8"/>
<keyword evidence="3" id="KW-1003">Cell membrane</keyword>
<reference evidence="10" key="1">
    <citation type="submission" date="2009-12" db="EMBL/GenBank/DDBJ databases">
        <title>Sequence of Clostridiales genomosp. BVAB3 str. UPII9-5.</title>
        <authorList>
            <person name="Madupu R."/>
            <person name="Durkin A.S."/>
            <person name="Torralba M."/>
            <person name="Methe B."/>
            <person name="Sutton G.G."/>
            <person name="Strausberg R.L."/>
            <person name="Nelson K.E."/>
        </authorList>
    </citation>
    <scope>NUCLEOTIDE SEQUENCE [LARGE SCALE GENOMIC DNA]</scope>
    <source>
        <strain evidence="10">W1219</strain>
    </source>
</reference>
<protein>
    <submittedName>
        <fullName evidence="9">Arylsulfatase</fullName>
        <ecNumber evidence="9">3.1.6.-</ecNumber>
    </submittedName>
</protein>
<keyword evidence="10" id="KW-1185">Reference proteome</keyword>
<dbReference type="EMBL" id="ADFR01000001">
    <property type="protein sequence ID" value="EFC06497.1"/>
    <property type="molecule type" value="Genomic_DNA"/>
</dbReference>
<dbReference type="PANTHER" id="PTHR47371:SF3">
    <property type="entry name" value="PHOSPHOGLYCEROL TRANSFERASE I"/>
    <property type="match status" value="1"/>
</dbReference>
<dbReference type="RefSeq" id="WP_006626359.1">
    <property type="nucleotide sequence ID" value="NZ_ADFR01000001.1"/>
</dbReference>
<evidence type="ECO:0000256" key="4">
    <source>
        <dbReference type="ARBA" id="ARBA00022692"/>
    </source>
</evidence>
<dbReference type="STRING" id="679192.HMPREF9013_1443"/>
<evidence type="ECO:0000256" key="5">
    <source>
        <dbReference type="ARBA" id="ARBA00022989"/>
    </source>
</evidence>
<evidence type="ECO:0000256" key="3">
    <source>
        <dbReference type="ARBA" id="ARBA00022475"/>
    </source>
</evidence>
<evidence type="ECO:0000256" key="1">
    <source>
        <dbReference type="ARBA" id="ARBA00004651"/>
    </source>
</evidence>
<comment type="caution">
    <text evidence="9">The sequence shown here is derived from an EMBL/GenBank/DDBJ whole genome shotgun (WGS) entry which is preliminary data.</text>
</comment>
<dbReference type="PANTHER" id="PTHR47371">
    <property type="entry name" value="LIPOTEICHOIC ACID SYNTHASE"/>
    <property type="match status" value="1"/>
</dbReference>
<dbReference type="Proteomes" id="UP000005017">
    <property type="component" value="Unassembled WGS sequence"/>
</dbReference>
<name>D2MLT8_9FIRM</name>
<evidence type="ECO:0000256" key="6">
    <source>
        <dbReference type="ARBA" id="ARBA00023136"/>
    </source>
</evidence>
<dbReference type="SUPFAM" id="SSF53649">
    <property type="entry name" value="Alkaline phosphatase-like"/>
    <property type="match status" value="1"/>
</dbReference>
<keyword evidence="6 7" id="KW-0472">Membrane</keyword>
<evidence type="ECO:0000256" key="7">
    <source>
        <dbReference type="SAM" id="Phobius"/>
    </source>
</evidence>
<dbReference type="Pfam" id="PF00884">
    <property type="entry name" value="Sulfatase"/>
    <property type="match status" value="1"/>
</dbReference>
<dbReference type="Gene3D" id="3.40.720.10">
    <property type="entry name" value="Alkaline Phosphatase, subunit A"/>
    <property type="match status" value="1"/>
</dbReference>
<feature type="domain" description="Sulfatase N-terminal" evidence="8">
    <location>
        <begin position="153"/>
        <end position="447"/>
    </location>
</feature>
<dbReference type="CDD" id="cd16015">
    <property type="entry name" value="LTA_synthase"/>
    <property type="match status" value="1"/>
</dbReference>
<proteinExistence type="predicted"/>
<dbReference type="GO" id="GO:0016787">
    <property type="term" value="F:hydrolase activity"/>
    <property type="evidence" value="ECO:0007669"/>
    <property type="project" value="UniProtKB-KW"/>
</dbReference>
<keyword evidence="4 7" id="KW-0812">Transmembrane</keyword>
<dbReference type="EC" id="3.1.6.-" evidence="9"/>
<evidence type="ECO:0000313" key="9">
    <source>
        <dbReference type="EMBL" id="EFC06497.1"/>
    </source>
</evidence>
<dbReference type="InterPro" id="IPR017850">
    <property type="entry name" value="Alkaline_phosphatase_core_sf"/>
</dbReference>
<dbReference type="eggNOG" id="COG1368">
    <property type="taxonomic scope" value="Bacteria"/>
</dbReference>
<dbReference type="GO" id="GO:0005886">
    <property type="term" value="C:plasma membrane"/>
    <property type="evidence" value="ECO:0007669"/>
    <property type="project" value="UniProtKB-SubCell"/>
</dbReference>
<dbReference type="InterPro" id="IPR050448">
    <property type="entry name" value="OpgB/LTA_synthase_biosynth"/>
</dbReference>
<comment type="pathway">
    <text evidence="2">Cell wall biogenesis; lipoteichoic acid biosynthesis.</text>
</comment>
<feature type="transmembrane region" description="Helical" evidence="7">
    <location>
        <begin position="64"/>
        <end position="86"/>
    </location>
</feature>
<keyword evidence="5 7" id="KW-1133">Transmembrane helix</keyword>
<organism evidence="9 10">
    <name type="scientific">Bulleidia extructa W1219</name>
    <dbReference type="NCBI Taxonomy" id="679192"/>
    <lineage>
        <taxon>Bacteria</taxon>
        <taxon>Bacillati</taxon>
        <taxon>Bacillota</taxon>
        <taxon>Erysipelotrichia</taxon>
        <taxon>Erysipelotrichales</taxon>
        <taxon>Erysipelotrichaceae</taxon>
        <taxon>Bulleidia</taxon>
    </lineage>
</organism>
<comment type="subcellular location">
    <subcellularLocation>
        <location evidence="1">Cell membrane</location>
        <topology evidence="1">Multi-pass membrane protein</topology>
    </subcellularLocation>
</comment>
<evidence type="ECO:0000313" key="10">
    <source>
        <dbReference type="Proteomes" id="UP000005017"/>
    </source>
</evidence>